<sequence>MSPGDFSEHKSDTQGKTNNISEISATRPWFFTRWMGWFWRTFRYLIGDNLDDNLSNPPKVNSGTESQPEGIKIYIPAGVVTSRQLKVILESSLPGMYSVQKRPIHCHGKEIAKTGPYRRLSVATIFSKRSNTRKPRT</sequence>
<dbReference type="Proteomes" id="UP001369815">
    <property type="component" value="Unassembled WGS sequence"/>
</dbReference>
<evidence type="ECO:0000313" key="1">
    <source>
        <dbReference type="EMBL" id="KAK6949343.1"/>
    </source>
</evidence>
<comment type="caution">
    <text evidence="1">The sequence shown here is derived from an EMBL/GenBank/DDBJ whole genome shotgun (WGS) entry which is preliminary data.</text>
</comment>
<organism evidence="1 2">
    <name type="scientific">Daldinia eschscholtzii</name>
    <dbReference type="NCBI Taxonomy" id="292717"/>
    <lineage>
        <taxon>Eukaryota</taxon>
        <taxon>Fungi</taxon>
        <taxon>Dikarya</taxon>
        <taxon>Ascomycota</taxon>
        <taxon>Pezizomycotina</taxon>
        <taxon>Sordariomycetes</taxon>
        <taxon>Xylariomycetidae</taxon>
        <taxon>Xylariales</taxon>
        <taxon>Hypoxylaceae</taxon>
        <taxon>Daldinia</taxon>
    </lineage>
</organism>
<name>A0AAX6MA43_9PEZI</name>
<dbReference type="AlphaFoldDB" id="A0AAX6MA43"/>
<proteinExistence type="predicted"/>
<dbReference type="EMBL" id="JBANMG010000009">
    <property type="protein sequence ID" value="KAK6949343.1"/>
    <property type="molecule type" value="Genomic_DNA"/>
</dbReference>
<accession>A0AAX6MA43</accession>
<evidence type="ECO:0000313" key="2">
    <source>
        <dbReference type="Proteomes" id="UP001369815"/>
    </source>
</evidence>
<reference evidence="1 2" key="1">
    <citation type="journal article" date="2024" name="Front Chem Biol">
        <title>Unveiling the potential of Daldinia eschscholtzii MFLUCC 19-0629 through bioactivity and bioinformatics studies for enhanced sustainable agriculture production.</title>
        <authorList>
            <person name="Brooks S."/>
            <person name="Weaver J.A."/>
            <person name="Klomchit A."/>
            <person name="Alharthi S.A."/>
            <person name="Onlamun T."/>
            <person name="Nurani R."/>
            <person name="Vong T.K."/>
            <person name="Alberti F."/>
            <person name="Greco C."/>
        </authorList>
    </citation>
    <scope>NUCLEOTIDE SEQUENCE [LARGE SCALE GENOMIC DNA]</scope>
    <source>
        <strain evidence="1">MFLUCC 19-0629</strain>
    </source>
</reference>
<keyword evidence="2" id="KW-1185">Reference proteome</keyword>
<gene>
    <name evidence="1" type="ORF">Daesc_009418</name>
</gene>
<protein>
    <submittedName>
        <fullName evidence="1">Uncharacterized protein</fullName>
    </submittedName>
</protein>